<dbReference type="GO" id="GO:0003677">
    <property type="term" value="F:DNA binding"/>
    <property type="evidence" value="ECO:0007669"/>
    <property type="project" value="UniProtKB-KW"/>
</dbReference>
<dbReference type="Pfam" id="PF07729">
    <property type="entry name" value="FCD"/>
    <property type="match status" value="1"/>
</dbReference>
<dbReference type="PANTHER" id="PTHR43537">
    <property type="entry name" value="TRANSCRIPTIONAL REGULATOR, GNTR FAMILY"/>
    <property type="match status" value="1"/>
</dbReference>
<gene>
    <name evidence="5" type="primary">lutR_1</name>
    <name evidence="5" type="ORF">NCTC11429_02637</name>
</gene>
<name>A0A4U9V652_9SPHI</name>
<dbReference type="SMART" id="SM00345">
    <property type="entry name" value="HTH_GNTR"/>
    <property type="match status" value="1"/>
</dbReference>
<dbReference type="Gene3D" id="1.10.10.10">
    <property type="entry name" value="Winged helix-like DNA-binding domain superfamily/Winged helix DNA-binding domain"/>
    <property type="match status" value="1"/>
</dbReference>
<dbReference type="InterPro" id="IPR011711">
    <property type="entry name" value="GntR_C"/>
</dbReference>
<dbReference type="InterPro" id="IPR036390">
    <property type="entry name" value="WH_DNA-bd_sf"/>
</dbReference>
<dbReference type="PRINTS" id="PR00035">
    <property type="entry name" value="HTHGNTR"/>
</dbReference>
<dbReference type="Proteomes" id="UP000308196">
    <property type="component" value="Chromosome"/>
</dbReference>
<dbReference type="PROSITE" id="PS50949">
    <property type="entry name" value="HTH_GNTR"/>
    <property type="match status" value="1"/>
</dbReference>
<dbReference type="Gene3D" id="1.20.120.530">
    <property type="entry name" value="GntR ligand-binding domain-like"/>
    <property type="match status" value="1"/>
</dbReference>
<dbReference type="CDD" id="cd07377">
    <property type="entry name" value="WHTH_GntR"/>
    <property type="match status" value="1"/>
</dbReference>
<evidence type="ECO:0000259" key="4">
    <source>
        <dbReference type="PROSITE" id="PS50949"/>
    </source>
</evidence>
<evidence type="ECO:0000313" key="6">
    <source>
        <dbReference type="Proteomes" id="UP000308196"/>
    </source>
</evidence>
<keyword evidence="3" id="KW-0804">Transcription</keyword>
<proteinExistence type="predicted"/>
<dbReference type="Pfam" id="PF00392">
    <property type="entry name" value="GntR"/>
    <property type="match status" value="1"/>
</dbReference>
<keyword evidence="1" id="KW-0805">Transcription regulation</keyword>
<dbReference type="InterPro" id="IPR036388">
    <property type="entry name" value="WH-like_DNA-bd_sf"/>
</dbReference>
<dbReference type="PANTHER" id="PTHR43537:SF5">
    <property type="entry name" value="UXU OPERON TRANSCRIPTIONAL REGULATOR"/>
    <property type="match status" value="1"/>
</dbReference>
<sequence>MYNIFLILINYLCITVPNALHVTHMELNPSLTEHLKTIDTSSLVDRAEKEIINLFVSQGLKVGDALPKEMELAQTLGVSRTVVREAMLRLRMVGLVESKKHRGAVLTSPDLIKPLRKSLYPTIMENKTLQDLFEMRMVLEVGMADILFEHIQEKDIEELEAIVAKEPLNADNTIFDIETEVAFHGKLYEITGNTILKDFQNMLLPVFQYVHSSGLLTSPSTSKSFISHRGLVDILKVGNAEVFRNAMRKHLDNHYQRLFVYKKSVG</sequence>
<dbReference type="InterPro" id="IPR008920">
    <property type="entry name" value="TF_FadR/GntR_C"/>
</dbReference>
<dbReference type="STRING" id="1123265.GCA_000686625_02193"/>
<dbReference type="SUPFAM" id="SSF46785">
    <property type="entry name" value="Winged helix' DNA-binding domain"/>
    <property type="match status" value="1"/>
</dbReference>
<evidence type="ECO:0000313" key="5">
    <source>
        <dbReference type="EMBL" id="VTR42085.1"/>
    </source>
</evidence>
<accession>A0A4U9V652</accession>
<dbReference type="GO" id="GO:0003700">
    <property type="term" value="F:DNA-binding transcription factor activity"/>
    <property type="evidence" value="ECO:0007669"/>
    <property type="project" value="InterPro"/>
</dbReference>
<evidence type="ECO:0000256" key="3">
    <source>
        <dbReference type="ARBA" id="ARBA00023163"/>
    </source>
</evidence>
<feature type="domain" description="HTH gntR-type" evidence="4">
    <location>
        <begin position="41"/>
        <end position="109"/>
    </location>
</feature>
<dbReference type="InterPro" id="IPR000524">
    <property type="entry name" value="Tscrpt_reg_HTH_GntR"/>
</dbReference>
<dbReference type="EMBL" id="LR590484">
    <property type="protein sequence ID" value="VTR42085.1"/>
    <property type="molecule type" value="Genomic_DNA"/>
</dbReference>
<evidence type="ECO:0000256" key="1">
    <source>
        <dbReference type="ARBA" id="ARBA00023015"/>
    </source>
</evidence>
<dbReference type="AlphaFoldDB" id="A0A4U9V652"/>
<organism evidence="5 6">
    <name type="scientific">Sphingobacterium thalpophilum</name>
    <dbReference type="NCBI Taxonomy" id="259"/>
    <lineage>
        <taxon>Bacteria</taxon>
        <taxon>Pseudomonadati</taxon>
        <taxon>Bacteroidota</taxon>
        <taxon>Sphingobacteriia</taxon>
        <taxon>Sphingobacteriales</taxon>
        <taxon>Sphingobacteriaceae</taxon>
        <taxon>Sphingobacterium</taxon>
    </lineage>
</organism>
<reference evidence="5 6" key="1">
    <citation type="submission" date="2019-05" db="EMBL/GenBank/DDBJ databases">
        <authorList>
            <consortium name="Pathogen Informatics"/>
        </authorList>
    </citation>
    <scope>NUCLEOTIDE SEQUENCE [LARGE SCALE GENOMIC DNA]</scope>
    <source>
        <strain evidence="5 6">NCTC11429</strain>
    </source>
</reference>
<dbReference type="KEGG" id="stha:NCTC11429_02637"/>
<dbReference type="SMART" id="SM00895">
    <property type="entry name" value="FCD"/>
    <property type="match status" value="1"/>
</dbReference>
<evidence type="ECO:0000256" key="2">
    <source>
        <dbReference type="ARBA" id="ARBA00023125"/>
    </source>
</evidence>
<keyword evidence="2" id="KW-0238">DNA-binding</keyword>
<dbReference type="SUPFAM" id="SSF48008">
    <property type="entry name" value="GntR ligand-binding domain-like"/>
    <property type="match status" value="1"/>
</dbReference>
<protein>
    <submittedName>
        <fullName evidence="5">L-lactate utilization operon repressor</fullName>
    </submittedName>
</protein>